<feature type="region of interest" description="Disordered" evidence="1">
    <location>
        <begin position="1"/>
        <end position="41"/>
    </location>
</feature>
<name>A0ABR3VJA4_HUMIN</name>
<evidence type="ECO:0000313" key="2">
    <source>
        <dbReference type="EMBL" id="KAL1841973.1"/>
    </source>
</evidence>
<evidence type="ECO:0000313" key="3">
    <source>
        <dbReference type="Proteomes" id="UP001583172"/>
    </source>
</evidence>
<comment type="caution">
    <text evidence="2">The sequence shown here is derived from an EMBL/GenBank/DDBJ whole genome shotgun (WGS) entry which is preliminary data.</text>
</comment>
<protein>
    <submittedName>
        <fullName evidence="2">Uncharacterized protein</fullName>
    </submittedName>
</protein>
<keyword evidence="3" id="KW-1185">Reference proteome</keyword>
<accession>A0ABR3VJA4</accession>
<feature type="compositionally biased region" description="Polar residues" evidence="1">
    <location>
        <begin position="17"/>
        <end position="32"/>
    </location>
</feature>
<evidence type="ECO:0000256" key="1">
    <source>
        <dbReference type="SAM" id="MobiDB-lite"/>
    </source>
</evidence>
<dbReference type="Proteomes" id="UP001583172">
    <property type="component" value="Unassembled WGS sequence"/>
</dbReference>
<feature type="region of interest" description="Disordered" evidence="1">
    <location>
        <begin position="82"/>
        <end position="104"/>
    </location>
</feature>
<sequence>MRGAAGDVGQDWVGGRTSKTNVTRISSVSAPAQTGPLHPGLVPRTRLSDMLCAALLFDWPRPRAGARPQLLPLVHKGHKMPGTIATPTGFDAPDPVADPGARLW</sequence>
<reference evidence="2 3" key="1">
    <citation type="journal article" date="2024" name="Commun. Biol.">
        <title>Comparative genomic analysis of thermophilic fungi reveals convergent evolutionary adaptations and gene losses.</title>
        <authorList>
            <person name="Steindorff A.S."/>
            <person name="Aguilar-Pontes M.V."/>
            <person name="Robinson A.J."/>
            <person name="Andreopoulos B."/>
            <person name="LaButti K."/>
            <person name="Kuo A."/>
            <person name="Mondo S."/>
            <person name="Riley R."/>
            <person name="Otillar R."/>
            <person name="Haridas S."/>
            <person name="Lipzen A."/>
            <person name="Grimwood J."/>
            <person name="Schmutz J."/>
            <person name="Clum A."/>
            <person name="Reid I.D."/>
            <person name="Moisan M.C."/>
            <person name="Butler G."/>
            <person name="Nguyen T.T.M."/>
            <person name="Dewar K."/>
            <person name="Conant G."/>
            <person name="Drula E."/>
            <person name="Henrissat B."/>
            <person name="Hansel C."/>
            <person name="Singer S."/>
            <person name="Hutchinson M.I."/>
            <person name="de Vries R.P."/>
            <person name="Natvig D.O."/>
            <person name="Powell A.J."/>
            <person name="Tsang A."/>
            <person name="Grigoriev I.V."/>
        </authorList>
    </citation>
    <scope>NUCLEOTIDE SEQUENCE [LARGE SCALE GENOMIC DNA]</scope>
    <source>
        <strain evidence="2 3">CBS 620.91</strain>
    </source>
</reference>
<proteinExistence type="predicted"/>
<organism evidence="2 3">
    <name type="scientific">Humicola insolens</name>
    <name type="common">Soft-rot fungus</name>
    <dbReference type="NCBI Taxonomy" id="85995"/>
    <lineage>
        <taxon>Eukaryota</taxon>
        <taxon>Fungi</taxon>
        <taxon>Dikarya</taxon>
        <taxon>Ascomycota</taxon>
        <taxon>Pezizomycotina</taxon>
        <taxon>Sordariomycetes</taxon>
        <taxon>Sordariomycetidae</taxon>
        <taxon>Sordariales</taxon>
        <taxon>Chaetomiaceae</taxon>
        <taxon>Mycothermus</taxon>
    </lineage>
</organism>
<dbReference type="EMBL" id="JAZGSY010000057">
    <property type="protein sequence ID" value="KAL1841973.1"/>
    <property type="molecule type" value="Genomic_DNA"/>
</dbReference>
<gene>
    <name evidence="2" type="ORF">VTJ49DRAFT_6216</name>
</gene>